<dbReference type="AlphaFoldDB" id="A0A3D9I4W1"/>
<evidence type="ECO:0000313" key="5">
    <source>
        <dbReference type="Proteomes" id="UP000256869"/>
    </source>
</evidence>
<sequence length="295" mass="33937">MAQSDKKTLYLEYLGKEEGVISLLLVANPFSYQPLIDGMDRLVLIVTKTPTPEKGTEHWIWNDTRILVRRVTPDILERWIVSSPNRNVIYWLLQGEVLVDRDGYLTSLRDRLMDWSPLIREQKILSEFSQFVRSYLQAKQDLRDGRVLDAYSNILASLHYWAHIALVEEGMHPELTVWEQMHRVNPGIYKLFEELTTSGETLEQRVQLVLLACEFSILNKMESSCALLIRLIESRSESWSPAELLQHPDLAGLSLELSVLLQKLVQRGCIRETAKAAKQSIQGLLELRYTSASSK</sequence>
<keyword evidence="4" id="KW-0808">Transferase</keyword>
<feature type="domain" description="Nucleotidyltransferase-like" evidence="1">
    <location>
        <begin position="16"/>
        <end position="115"/>
    </location>
</feature>
<name>A0A3D9I4W1_9BACL</name>
<dbReference type="InterPro" id="IPR054515">
    <property type="entry name" value="YgxA-like_substrate-bd"/>
</dbReference>
<dbReference type="Proteomes" id="UP000256869">
    <property type="component" value="Unassembled WGS sequence"/>
</dbReference>
<keyword evidence="5" id="KW-1185">Reference proteome</keyword>
<dbReference type="RefSeq" id="WP_245987730.1">
    <property type="nucleotide sequence ID" value="NZ_QRDY01000012.1"/>
</dbReference>
<reference evidence="4 5" key="1">
    <citation type="submission" date="2018-07" db="EMBL/GenBank/DDBJ databases">
        <title>Genomic Encyclopedia of Type Strains, Phase III (KMG-III): the genomes of soil and plant-associated and newly described type strains.</title>
        <authorList>
            <person name="Whitman W."/>
        </authorList>
    </citation>
    <scope>NUCLEOTIDE SEQUENCE [LARGE SCALE GENOMIC DNA]</scope>
    <source>
        <strain evidence="4 5">CECT 8236</strain>
    </source>
</reference>
<dbReference type="InterPro" id="IPR041143">
    <property type="entry name" value="YgxA_HTH"/>
</dbReference>
<dbReference type="InterPro" id="IPR043519">
    <property type="entry name" value="NT_sf"/>
</dbReference>
<feature type="domain" description="YgxA-like substrate binding" evidence="3">
    <location>
        <begin position="123"/>
        <end position="220"/>
    </location>
</feature>
<evidence type="ECO:0000259" key="2">
    <source>
        <dbReference type="Pfam" id="PF18576"/>
    </source>
</evidence>
<dbReference type="Gene3D" id="1.20.120.330">
    <property type="entry name" value="Nucleotidyltransferases domain 2"/>
    <property type="match status" value="1"/>
</dbReference>
<dbReference type="Pfam" id="PF14540">
    <property type="entry name" value="NTF-like"/>
    <property type="match status" value="1"/>
</dbReference>
<dbReference type="EMBL" id="QRDY01000012">
    <property type="protein sequence ID" value="RED56711.1"/>
    <property type="molecule type" value="Genomic_DNA"/>
</dbReference>
<evidence type="ECO:0000313" key="4">
    <source>
        <dbReference type="EMBL" id="RED56711.1"/>
    </source>
</evidence>
<dbReference type="GO" id="GO:0016740">
    <property type="term" value="F:transferase activity"/>
    <property type="evidence" value="ECO:0007669"/>
    <property type="project" value="UniProtKB-KW"/>
</dbReference>
<protein>
    <submittedName>
        <fullName evidence="4">Nucleotidyltransferase-like protein</fullName>
    </submittedName>
</protein>
<proteinExistence type="predicted"/>
<organism evidence="4 5">
    <name type="scientific">Cohnella lupini</name>
    <dbReference type="NCBI Taxonomy" id="1294267"/>
    <lineage>
        <taxon>Bacteria</taxon>
        <taxon>Bacillati</taxon>
        <taxon>Bacillota</taxon>
        <taxon>Bacilli</taxon>
        <taxon>Bacillales</taxon>
        <taxon>Paenibacillaceae</taxon>
        <taxon>Cohnella</taxon>
    </lineage>
</organism>
<dbReference type="Gene3D" id="3.30.460.10">
    <property type="entry name" value="Beta Polymerase, domain 2"/>
    <property type="match status" value="1"/>
</dbReference>
<dbReference type="Pfam" id="PF18576">
    <property type="entry name" value="HTH_52"/>
    <property type="match status" value="1"/>
</dbReference>
<feature type="domain" description="YgxA-like helix-turn-helix" evidence="2">
    <location>
        <begin position="228"/>
        <end position="279"/>
    </location>
</feature>
<evidence type="ECO:0000259" key="1">
    <source>
        <dbReference type="Pfam" id="PF14540"/>
    </source>
</evidence>
<accession>A0A3D9I4W1</accession>
<gene>
    <name evidence="4" type="ORF">DFP95_1121</name>
</gene>
<comment type="caution">
    <text evidence="4">The sequence shown here is derived from an EMBL/GenBank/DDBJ whole genome shotgun (WGS) entry which is preliminary data.</text>
</comment>
<dbReference type="Pfam" id="PF22339">
    <property type="entry name" value="YgxA-like_sub_bind"/>
    <property type="match status" value="1"/>
</dbReference>
<dbReference type="InterPro" id="IPR029348">
    <property type="entry name" value="NTF-like"/>
</dbReference>
<evidence type="ECO:0000259" key="3">
    <source>
        <dbReference type="Pfam" id="PF22339"/>
    </source>
</evidence>